<evidence type="ECO:0000313" key="1">
    <source>
        <dbReference type="EMBL" id="EEV16970.1"/>
    </source>
</evidence>
<keyword evidence="2" id="KW-1185">Reference proteome</keyword>
<protein>
    <submittedName>
        <fullName evidence="1">Uncharacterized protein</fullName>
    </submittedName>
</protein>
<gene>
    <name evidence="1" type="ORF">CAMGR0001_1264</name>
</gene>
<comment type="caution">
    <text evidence="1">The sequence shown here is derived from an EMBL/GenBank/DDBJ whole genome shotgun (WGS) entry which is preliminary data.</text>
</comment>
<name>C8PJ65_9BACT</name>
<accession>C8PJ65</accession>
<dbReference type="AlphaFoldDB" id="C8PJ65"/>
<proteinExistence type="predicted"/>
<dbReference type="Proteomes" id="UP000005709">
    <property type="component" value="Unassembled WGS sequence"/>
</dbReference>
<evidence type="ECO:0000313" key="2">
    <source>
        <dbReference type="Proteomes" id="UP000005709"/>
    </source>
</evidence>
<organism evidence="1 2">
    <name type="scientific">Campylobacter gracilis RM3268</name>
    <dbReference type="NCBI Taxonomy" id="553220"/>
    <lineage>
        <taxon>Bacteria</taxon>
        <taxon>Pseudomonadati</taxon>
        <taxon>Campylobacterota</taxon>
        <taxon>Epsilonproteobacteria</taxon>
        <taxon>Campylobacterales</taxon>
        <taxon>Campylobacteraceae</taxon>
        <taxon>Campylobacter</taxon>
    </lineage>
</organism>
<sequence length="70" mass="8493">MDYEILKFHRIFEILPNSNNLRSSHPRRNFEITNGDKFYLRRLACSQNYTFALFESSNLHQNLIVKFQRV</sequence>
<dbReference type="EMBL" id="ACYG01000027">
    <property type="protein sequence ID" value="EEV16970.1"/>
    <property type="molecule type" value="Genomic_DNA"/>
</dbReference>
<reference evidence="1 2" key="1">
    <citation type="submission" date="2009-07" db="EMBL/GenBank/DDBJ databases">
        <authorList>
            <person name="Madupu R."/>
            <person name="Sebastian Y."/>
            <person name="Durkin A.S."/>
            <person name="Torralba M."/>
            <person name="Methe B."/>
            <person name="Sutton G.G."/>
            <person name="Strausberg R.L."/>
            <person name="Nelson K.E."/>
        </authorList>
    </citation>
    <scope>NUCLEOTIDE SEQUENCE [LARGE SCALE GENOMIC DNA]</scope>
    <source>
        <strain evidence="1 2">RM3268</strain>
    </source>
</reference>